<accession>A0A7J6WD49</accession>
<keyword evidence="2" id="KW-1185">Reference proteome</keyword>
<gene>
    <name evidence="1" type="ORF">FRX31_015511</name>
</gene>
<sequence length="518" mass="57051">MCSPRRILIQVEGKSIQIDWVHQAVLGEEVELVERGKGGTFMAKISAEGGRWLGTLLCQISLGTTLIGSTFRTTEPNGTLTGIVEANDRGDFLRIVVFNRAAGKFRTICFPAGSRGEAWSQVGSQLRRLLHKEELPKEVYKPPPIFNYPLQKDNQFRPSFAEMLGGRGVCTNNDLEGKTVTAPSKMSLNANWWSPVVICKAEHLNPDWAWVEMKVRRVFRNSKLRFPSSSEAIIELESEKEVDCILQLPPLTNWEGSFAFSRWTPMAGSLSKEDLCDLGKELKVKLIGIPFHLRVKSIVESLAKACSKWWEVEDETVNLNGDDACIILRNVDLNKLPRMLYLKEGGTSFPVIIRIAPMVAEVAGLSSGSGGQVPVGGNHQSKEESCVGIVEVQHGNSDESLVCPPGFDSGPRLVDQIQIINPMDSGGPSVLNVVCPNRFEALQAFPGHDSQEVTHQAQSGETPVFAENEVQLIQPVQQAFPGHDSQEVTHKAQSGETPVYAENEAQLIQPVQQVSFES</sequence>
<evidence type="ECO:0000313" key="1">
    <source>
        <dbReference type="EMBL" id="KAF5194903.1"/>
    </source>
</evidence>
<comment type="caution">
    <text evidence="1">The sequence shown here is derived from an EMBL/GenBank/DDBJ whole genome shotgun (WGS) entry which is preliminary data.</text>
</comment>
<dbReference type="Proteomes" id="UP000554482">
    <property type="component" value="Unassembled WGS sequence"/>
</dbReference>
<evidence type="ECO:0008006" key="3">
    <source>
        <dbReference type="Google" id="ProtNLM"/>
    </source>
</evidence>
<evidence type="ECO:0000313" key="2">
    <source>
        <dbReference type="Proteomes" id="UP000554482"/>
    </source>
</evidence>
<dbReference type="AlphaFoldDB" id="A0A7J6WD49"/>
<dbReference type="OrthoDB" id="1954848at2759"/>
<organism evidence="1 2">
    <name type="scientific">Thalictrum thalictroides</name>
    <name type="common">Rue-anemone</name>
    <name type="synonym">Anemone thalictroides</name>
    <dbReference type="NCBI Taxonomy" id="46969"/>
    <lineage>
        <taxon>Eukaryota</taxon>
        <taxon>Viridiplantae</taxon>
        <taxon>Streptophyta</taxon>
        <taxon>Embryophyta</taxon>
        <taxon>Tracheophyta</taxon>
        <taxon>Spermatophyta</taxon>
        <taxon>Magnoliopsida</taxon>
        <taxon>Ranunculales</taxon>
        <taxon>Ranunculaceae</taxon>
        <taxon>Thalictroideae</taxon>
        <taxon>Thalictrum</taxon>
    </lineage>
</organism>
<proteinExistence type="predicted"/>
<name>A0A7J6WD49_THATH</name>
<dbReference type="EMBL" id="JABWDY010018119">
    <property type="protein sequence ID" value="KAF5194903.1"/>
    <property type="molecule type" value="Genomic_DNA"/>
</dbReference>
<reference evidence="1 2" key="1">
    <citation type="submission" date="2020-06" db="EMBL/GenBank/DDBJ databases">
        <title>Transcriptomic and genomic resources for Thalictrum thalictroides and T. hernandezii: Facilitating candidate gene discovery in an emerging model plant lineage.</title>
        <authorList>
            <person name="Arias T."/>
            <person name="Riano-Pachon D.M."/>
            <person name="Di Stilio V.S."/>
        </authorList>
    </citation>
    <scope>NUCLEOTIDE SEQUENCE [LARGE SCALE GENOMIC DNA]</scope>
    <source>
        <strain evidence="2">cv. WT478/WT964</strain>
        <tissue evidence="1">Leaves</tissue>
    </source>
</reference>
<protein>
    <recommendedName>
        <fullName evidence="3">DUF4283 domain-containing protein</fullName>
    </recommendedName>
</protein>